<sequence length="248" mass="27057">MLPLRGWLRRRHGRCQRLARIDACGTARDTAAACQNPSGRSDRICLADVFSGKGWRPRRLTSAPASIDTVAAFRPWRSFRPSVARGRRGHHRDETAPAARSFPLNAFAGGEAILRGKRNANLARTGGMIPIQRPDSPTAYKTRSVPCLANRNCSGSGMLAASLKEDGVLAESGHGRAMLAPGGHPMSRTFSMKSGWFDSLKLFERCGCPPNSVSSLPSKFSSSLFQVASYQAPAIRVACERRSIRWFT</sequence>
<name>A0A0K2ZXP7_9XANT</name>
<gene>
    <name evidence="1" type="ORF">XTPLMG728_2571</name>
</gene>
<reference evidence="1 2" key="1">
    <citation type="submission" date="2015-07" db="EMBL/GenBank/DDBJ databases">
        <authorList>
            <person name="Noorani M."/>
        </authorList>
    </citation>
    <scope>NUCLEOTIDE SEQUENCE [LARGE SCALE GENOMIC DNA]</scope>
    <source>
        <strain evidence="1">LMG728</strain>
    </source>
</reference>
<evidence type="ECO:0000313" key="1">
    <source>
        <dbReference type="EMBL" id="CTP90448.1"/>
    </source>
</evidence>
<evidence type="ECO:0000313" key="2">
    <source>
        <dbReference type="Proteomes" id="UP000041247"/>
    </source>
</evidence>
<organism evidence="1 2">
    <name type="scientific">Xanthomonas graminis pv. poae</name>
    <dbReference type="NCBI Taxonomy" id="227946"/>
    <lineage>
        <taxon>Bacteria</taxon>
        <taxon>Pseudomonadati</taxon>
        <taxon>Pseudomonadota</taxon>
        <taxon>Gammaproteobacteria</taxon>
        <taxon>Lysobacterales</taxon>
        <taxon>Lysobacteraceae</taxon>
        <taxon>Xanthomonas</taxon>
        <taxon>Xanthomonas translucens group</taxon>
        <taxon>Xanthomonas graminis</taxon>
    </lineage>
</organism>
<dbReference type="AlphaFoldDB" id="A0A0K2ZXP7"/>
<protein>
    <submittedName>
        <fullName evidence="1">Uncharacterized protein</fullName>
    </submittedName>
</protein>
<accession>A0A0K2ZXP7</accession>
<proteinExistence type="predicted"/>
<dbReference type="EMBL" id="CXOK01000083">
    <property type="protein sequence ID" value="CTP90448.1"/>
    <property type="molecule type" value="Genomic_DNA"/>
</dbReference>
<dbReference type="Proteomes" id="UP000041247">
    <property type="component" value="Unassembled WGS sequence"/>
</dbReference>